<dbReference type="EMBL" id="JAMTCG010000003">
    <property type="protein sequence ID" value="MCP2160815.1"/>
    <property type="molecule type" value="Genomic_DNA"/>
</dbReference>
<keyword evidence="2" id="KW-1185">Reference proteome</keyword>
<dbReference type="Proteomes" id="UP001205740">
    <property type="component" value="Unassembled WGS sequence"/>
</dbReference>
<sequence>MLDVWCGREFTDRNRSRSWSWVPFYTGELDATPDTDETVAARIARSYTLSGSEKAEHADMLADPVGTIAATAGTLASRINAYSVWRLEFFDEHSVRVDLTDEVTQVTQRARRLRHQQKVLGPQPQGELRSDDAVVRLYVEKATAIERAVGALNERLTALDSYCDVVASIQRRKNKYDYLARLNGIDDLELLIDDSTDRHETAQIREAGSISDALAAVYLDSLAPLTATLASRG</sequence>
<proteinExistence type="predicted"/>
<accession>A0ABT1H0Q6</accession>
<gene>
    <name evidence="1" type="ORF">LX12_002002</name>
</gene>
<dbReference type="RefSeq" id="WP_253654377.1">
    <property type="nucleotide sequence ID" value="NZ_BAAAOE010000003.1"/>
</dbReference>
<reference evidence="1 2" key="1">
    <citation type="submission" date="2022-06" db="EMBL/GenBank/DDBJ databases">
        <title>Genomic Encyclopedia of Archaeal and Bacterial Type Strains, Phase II (KMG-II): from individual species to whole genera.</title>
        <authorList>
            <person name="Goeker M."/>
        </authorList>
    </citation>
    <scope>NUCLEOTIDE SEQUENCE [LARGE SCALE GENOMIC DNA]</scope>
    <source>
        <strain evidence="1 2">DSM 45037</strain>
    </source>
</reference>
<organism evidence="1 2">
    <name type="scientific">Williamsia serinedens</name>
    <dbReference type="NCBI Taxonomy" id="391736"/>
    <lineage>
        <taxon>Bacteria</taxon>
        <taxon>Bacillati</taxon>
        <taxon>Actinomycetota</taxon>
        <taxon>Actinomycetes</taxon>
        <taxon>Mycobacteriales</taxon>
        <taxon>Nocardiaceae</taxon>
        <taxon>Williamsia</taxon>
    </lineage>
</organism>
<evidence type="ECO:0000313" key="1">
    <source>
        <dbReference type="EMBL" id="MCP2160815.1"/>
    </source>
</evidence>
<name>A0ABT1H0Q6_9NOCA</name>
<protein>
    <submittedName>
        <fullName evidence="1">Uncharacterized protein</fullName>
    </submittedName>
</protein>
<evidence type="ECO:0000313" key="2">
    <source>
        <dbReference type="Proteomes" id="UP001205740"/>
    </source>
</evidence>
<comment type="caution">
    <text evidence="1">The sequence shown here is derived from an EMBL/GenBank/DDBJ whole genome shotgun (WGS) entry which is preliminary data.</text>
</comment>